<comment type="caution">
    <text evidence="9">The sequence shown here is derived from an EMBL/GenBank/DDBJ whole genome shotgun (WGS) entry which is preliminary data.</text>
</comment>
<organism evidence="9 10">
    <name type="scientific">Balneicella halophila</name>
    <dbReference type="NCBI Taxonomy" id="1537566"/>
    <lineage>
        <taxon>Bacteria</taxon>
        <taxon>Pseudomonadati</taxon>
        <taxon>Bacteroidota</taxon>
        <taxon>Bacteroidia</taxon>
        <taxon>Bacteroidales</taxon>
        <taxon>Balneicellaceae</taxon>
        <taxon>Balneicella</taxon>
    </lineage>
</organism>
<dbReference type="Proteomes" id="UP000251835">
    <property type="component" value="Unassembled WGS sequence"/>
</dbReference>
<dbReference type="InterPro" id="IPR050351">
    <property type="entry name" value="BphY/WalK/GraS-like"/>
</dbReference>
<sequence length="340" mass="39363">MFKHKAVVIVALFAAIIAVVFALLFHWMHFTNNINLYLSLVVLFALTFGVIVYLLNRNIYSRLDTLYKLMYASGDKKLSDKNVNIGRVEKEVIKWSQEKEPIIRQLKAQEKFRREFIGDVAHELKTPIFNIQGYIFTLIDGGLYDETINKKYLRKAQKNINRMIHMVQDLDLITKIESGTLVLTKKRFLLSLVIEEAIDEVEMRALEKDIKIRYQKPKEDIWVIAEKNHILRVLINLISNSLKYGKKGGKTEISIKHKKASNKYWIKVEDNGIGIKKEDMPRIFERFYRVDKSRSRNEGGSGLGLAIVKHILEAHNETISVKSTFGEGTSFQFSLEKALK</sequence>
<dbReference type="InterPro" id="IPR005467">
    <property type="entry name" value="His_kinase_dom"/>
</dbReference>
<feature type="transmembrane region" description="Helical" evidence="7">
    <location>
        <begin position="7"/>
        <end position="28"/>
    </location>
</feature>
<evidence type="ECO:0000256" key="7">
    <source>
        <dbReference type="SAM" id="Phobius"/>
    </source>
</evidence>
<dbReference type="AlphaFoldDB" id="A0A7L4UQM5"/>
<reference evidence="9 10" key="1">
    <citation type="submission" date="2018-05" db="EMBL/GenBank/DDBJ databases">
        <title>Genomic Encyclopedia of Type Strains, Phase IV (KMG-IV): sequencing the most valuable type-strain genomes for metagenomic binning, comparative biology and taxonomic classification.</title>
        <authorList>
            <person name="Goeker M."/>
        </authorList>
    </citation>
    <scope>NUCLEOTIDE SEQUENCE [LARGE SCALE GENOMIC DNA]</scope>
    <source>
        <strain evidence="9 10">DSM 28579</strain>
    </source>
</reference>
<dbReference type="InterPro" id="IPR036097">
    <property type="entry name" value="HisK_dim/P_sf"/>
</dbReference>
<evidence type="ECO:0000256" key="3">
    <source>
        <dbReference type="ARBA" id="ARBA00022553"/>
    </source>
</evidence>
<dbReference type="SMART" id="SM00388">
    <property type="entry name" value="HisKA"/>
    <property type="match status" value="1"/>
</dbReference>
<dbReference type="InterPro" id="IPR003661">
    <property type="entry name" value="HisK_dim/P_dom"/>
</dbReference>
<dbReference type="Pfam" id="PF00512">
    <property type="entry name" value="HisKA"/>
    <property type="match status" value="1"/>
</dbReference>
<evidence type="ECO:0000259" key="8">
    <source>
        <dbReference type="PROSITE" id="PS50109"/>
    </source>
</evidence>
<dbReference type="RefSeq" id="WP_116495613.1">
    <property type="nucleotide sequence ID" value="NZ_QENZ01000003.1"/>
</dbReference>
<feature type="domain" description="Histidine kinase" evidence="8">
    <location>
        <begin position="119"/>
        <end position="339"/>
    </location>
</feature>
<dbReference type="InterPro" id="IPR003594">
    <property type="entry name" value="HATPase_dom"/>
</dbReference>
<evidence type="ECO:0000256" key="1">
    <source>
        <dbReference type="ARBA" id="ARBA00000085"/>
    </source>
</evidence>
<dbReference type="GO" id="GO:0000155">
    <property type="term" value="F:phosphorelay sensor kinase activity"/>
    <property type="evidence" value="ECO:0007669"/>
    <property type="project" value="InterPro"/>
</dbReference>
<dbReference type="Pfam" id="PF02518">
    <property type="entry name" value="HATPase_c"/>
    <property type="match status" value="1"/>
</dbReference>
<gene>
    <name evidence="9" type="ORF">C7377_0348</name>
</gene>
<dbReference type="Gene3D" id="1.10.287.130">
    <property type="match status" value="1"/>
</dbReference>
<feature type="transmembrane region" description="Helical" evidence="7">
    <location>
        <begin position="34"/>
        <end position="55"/>
    </location>
</feature>
<dbReference type="EMBL" id="QENZ01000003">
    <property type="protein sequence ID" value="PVX52053.1"/>
    <property type="molecule type" value="Genomic_DNA"/>
</dbReference>
<keyword evidence="7" id="KW-0472">Membrane</keyword>
<dbReference type="SUPFAM" id="SSF55874">
    <property type="entry name" value="ATPase domain of HSP90 chaperone/DNA topoisomerase II/histidine kinase"/>
    <property type="match status" value="1"/>
</dbReference>
<dbReference type="GO" id="GO:0016036">
    <property type="term" value="P:cellular response to phosphate starvation"/>
    <property type="evidence" value="ECO:0007669"/>
    <property type="project" value="TreeGrafter"/>
</dbReference>
<accession>A0A7L4UQM5</accession>
<dbReference type="OrthoDB" id="9813151at2"/>
<dbReference type="SUPFAM" id="SSF47384">
    <property type="entry name" value="Homodimeric domain of signal transducing histidine kinase"/>
    <property type="match status" value="1"/>
</dbReference>
<dbReference type="InterPro" id="IPR004358">
    <property type="entry name" value="Sig_transdc_His_kin-like_C"/>
</dbReference>
<keyword evidence="4" id="KW-0808">Transferase</keyword>
<dbReference type="InterPro" id="IPR036890">
    <property type="entry name" value="HATPase_C_sf"/>
</dbReference>
<evidence type="ECO:0000256" key="5">
    <source>
        <dbReference type="ARBA" id="ARBA00022777"/>
    </source>
</evidence>
<keyword evidence="6" id="KW-0902">Two-component regulatory system</keyword>
<dbReference type="PANTHER" id="PTHR45453:SF1">
    <property type="entry name" value="PHOSPHATE REGULON SENSOR PROTEIN PHOR"/>
    <property type="match status" value="1"/>
</dbReference>
<keyword evidence="10" id="KW-1185">Reference proteome</keyword>
<keyword evidence="7" id="KW-1133">Transmembrane helix</keyword>
<proteinExistence type="predicted"/>
<protein>
    <recommendedName>
        <fullName evidence="2">histidine kinase</fullName>
        <ecNumber evidence="2">2.7.13.3</ecNumber>
    </recommendedName>
</protein>
<dbReference type="CDD" id="cd00082">
    <property type="entry name" value="HisKA"/>
    <property type="match status" value="1"/>
</dbReference>
<evidence type="ECO:0000313" key="10">
    <source>
        <dbReference type="Proteomes" id="UP000251835"/>
    </source>
</evidence>
<name>A0A7L4UQM5_BALHA</name>
<evidence type="ECO:0000256" key="4">
    <source>
        <dbReference type="ARBA" id="ARBA00022679"/>
    </source>
</evidence>
<evidence type="ECO:0000256" key="2">
    <source>
        <dbReference type="ARBA" id="ARBA00012438"/>
    </source>
</evidence>
<dbReference type="PRINTS" id="PR00344">
    <property type="entry name" value="BCTRLSENSOR"/>
</dbReference>
<keyword evidence="3" id="KW-0597">Phosphoprotein</keyword>
<dbReference type="FunFam" id="3.30.565.10:FF:000006">
    <property type="entry name" value="Sensor histidine kinase WalK"/>
    <property type="match status" value="1"/>
</dbReference>
<evidence type="ECO:0000256" key="6">
    <source>
        <dbReference type="ARBA" id="ARBA00023012"/>
    </source>
</evidence>
<dbReference type="CDD" id="cd00075">
    <property type="entry name" value="HATPase"/>
    <property type="match status" value="1"/>
</dbReference>
<dbReference type="GO" id="GO:0004721">
    <property type="term" value="F:phosphoprotein phosphatase activity"/>
    <property type="evidence" value="ECO:0007669"/>
    <property type="project" value="TreeGrafter"/>
</dbReference>
<dbReference type="PANTHER" id="PTHR45453">
    <property type="entry name" value="PHOSPHATE REGULON SENSOR PROTEIN PHOR"/>
    <property type="match status" value="1"/>
</dbReference>
<dbReference type="SMART" id="SM00387">
    <property type="entry name" value="HATPase_c"/>
    <property type="match status" value="1"/>
</dbReference>
<dbReference type="Gene3D" id="3.30.565.10">
    <property type="entry name" value="Histidine kinase-like ATPase, C-terminal domain"/>
    <property type="match status" value="1"/>
</dbReference>
<comment type="catalytic activity">
    <reaction evidence="1">
        <text>ATP + protein L-histidine = ADP + protein N-phospho-L-histidine.</text>
        <dbReference type="EC" id="2.7.13.3"/>
    </reaction>
</comment>
<dbReference type="PROSITE" id="PS50109">
    <property type="entry name" value="HIS_KIN"/>
    <property type="match status" value="1"/>
</dbReference>
<keyword evidence="7" id="KW-0812">Transmembrane</keyword>
<dbReference type="EC" id="2.7.13.3" evidence="2"/>
<dbReference type="GO" id="GO:0005886">
    <property type="term" value="C:plasma membrane"/>
    <property type="evidence" value="ECO:0007669"/>
    <property type="project" value="TreeGrafter"/>
</dbReference>
<evidence type="ECO:0000313" key="9">
    <source>
        <dbReference type="EMBL" id="PVX52053.1"/>
    </source>
</evidence>
<keyword evidence="5 9" id="KW-0418">Kinase</keyword>